<dbReference type="InterPro" id="IPR003616">
    <property type="entry name" value="Post-SET_dom"/>
</dbReference>
<evidence type="ECO:0000256" key="5">
    <source>
        <dbReference type="ARBA" id="ARBA00022679"/>
    </source>
</evidence>
<evidence type="ECO:0000259" key="8">
    <source>
        <dbReference type="PROSITE" id="PS50280"/>
    </source>
</evidence>
<evidence type="ECO:0000256" key="6">
    <source>
        <dbReference type="ARBA" id="ARBA00022691"/>
    </source>
</evidence>
<evidence type="ECO:0000259" key="9">
    <source>
        <dbReference type="PROSITE" id="PS50868"/>
    </source>
</evidence>
<protein>
    <recommendedName>
        <fullName evidence="11">SET domain-containing protein</fullName>
    </recommendedName>
</protein>
<feature type="domain" description="SET" evidence="8">
    <location>
        <begin position="19"/>
        <end position="137"/>
    </location>
</feature>
<gene>
    <name evidence="10" type="ORF">PTTT1_LOCUS17208</name>
</gene>
<evidence type="ECO:0000256" key="1">
    <source>
        <dbReference type="ARBA" id="ARBA00004123"/>
    </source>
</evidence>
<dbReference type="GO" id="GO:0032259">
    <property type="term" value="P:methylation"/>
    <property type="evidence" value="ECO:0007669"/>
    <property type="project" value="UniProtKB-KW"/>
</dbReference>
<dbReference type="GO" id="GO:0008168">
    <property type="term" value="F:methyltransferase activity"/>
    <property type="evidence" value="ECO:0007669"/>
    <property type="project" value="UniProtKB-KW"/>
</dbReference>
<dbReference type="GO" id="GO:0005634">
    <property type="term" value="C:nucleus"/>
    <property type="evidence" value="ECO:0007669"/>
    <property type="project" value="UniProtKB-SubCell"/>
</dbReference>
<dbReference type="SMART" id="SM00317">
    <property type="entry name" value="SET"/>
    <property type="match status" value="1"/>
</dbReference>
<comment type="subcellular location">
    <subcellularLocation>
        <location evidence="2">Chromosome</location>
    </subcellularLocation>
    <subcellularLocation>
        <location evidence="1">Nucleus</location>
    </subcellularLocation>
</comment>
<feature type="domain" description="Post-SET" evidence="9">
    <location>
        <begin position="145"/>
        <end position="161"/>
    </location>
</feature>
<dbReference type="PROSITE" id="PS50280">
    <property type="entry name" value="SET"/>
    <property type="match status" value="1"/>
</dbReference>
<dbReference type="AlphaFoldDB" id="A0A8J9S3C8"/>
<sequence length="164" mass="18594">CPKTCPGDMFCGNRRITNGEFRTVRVVEAGRKGRGLVVEEDVDVGDMILEYVGRAVPQKQLAKYFRRYQHDRRLYIMSLGDGIYIDARSKGGLARYINHSCEPNCQVQRWKVKGVLRAVVVPTRSLSAGTELTFDYQWERQRGRAATKCYCGTPSCRGTLEVIP</sequence>
<dbReference type="InterPro" id="IPR050777">
    <property type="entry name" value="SET2_Histone-Lys_MeTrsfase"/>
</dbReference>
<evidence type="ECO:0000256" key="2">
    <source>
        <dbReference type="ARBA" id="ARBA00004286"/>
    </source>
</evidence>
<feature type="non-terminal residue" evidence="10">
    <location>
        <position position="164"/>
    </location>
</feature>
<keyword evidence="4" id="KW-0489">Methyltransferase</keyword>
<dbReference type="GO" id="GO:0005694">
    <property type="term" value="C:chromosome"/>
    <property type="evidence" value="ECO:0007669"/>
    <property type="project" value="UniProtKB-SubCell"/>
</dbReference>
<reference evidence="10" key="1">
    <citation type="submission" date="2022-02" db="EMBL/GenBank/DDBJ databases">
        <authorList>
            <person name="Giguere J D."/>
        </authorList>
    </citation>
    <scope>NUCLEOTIDE SEQUENCE</scope>
    <source>
        <strain evidence="10">CCAP 1055/1</strain>
    </source>
</reference>
<keyword evidence="6" id="KW-0949">S-adenosyl-L-methionine</keyword>
<dbReference type="SMART" id="SM00508">
    <property type="entry name" value="PostSET"/>
    <property type="match status" value="1"/>
</dbReference>
<evidence type="ECO:0008006" key="11">
    <source>
        <dbReference type="Google" id="ProtNLM"/>
    </source>
</evidence>
<dbReference type="InterPro" id="IPR046341">
    <property type="entry name" value="SET_dom_sf"/>
</dbReference>
<dbReference type="EMBL" id="OU594956">
    <property type="protein sequence ID" value="CAG9281674.1"/>
    <property type="molecule type" value="Genomic_DNA"/>
</dbReference>
<dbReference type="PANTHER" id="PTHR22884">
    <property type="entry name" value="SET DOMAIN PROTEINS"/>
    <property type="match status" value="1"/>
</dbReference>
<organism evidence="10">
    <name type="scientific">Phaeodactylum tricornutum</name>
    <name type="common">Diatom</name>
    <dbReference type="NCBI Taxonomy" id="2850"/>
    <lineage>
        <taxon>Eukaryota</taxon>
        <taxon>Sar</taxon>
        <taxon>Stramenopiles</taxon>
        <taxon>Ochrophyta</taxon>
        <taxon>Bacillariophyta</taxon>
        <taxon>Bacillariophyceae</taxon>
        <taxon>Bacillariophycidae</taxon>
        <taxon>Naviculales</taxon>
        <taxon>Phaeodactylaceae</taxon>
        <taxon>Phaeodactylum</taxon>
    </lineage>
</organism>
<keyword evidence="7" id="KW-0539">Nucleus</keyword>
<evidence type="ECO:0000256" key="7">
    <source>
        <dbReference type="ARBA" id="ARBA00023242"/>
    </source>
</evidence>
<dbReference type="Pfam" id="PF00856">
    <property type="entry name" value="SET"/>
    <property type="match status" value="1"/>
</dbReference>
<evidence type="ECO:0000256" key="4">
    <source>
        <dbReference type="ARBA" id="ARBA00022603"/>
    </source>
</evidence>
<name>A0A8J9S3C8_PHATR</name>
<accession>A0A8J9S3C8</accession>
<keyword evidence="5" id="KW-0808">Transferase</keyword>
<dbReference type="PROSITE" id="PS50868">
    <property type="entry name" value="POST_SET"/>
    <property type="match status" value="1"/>
</dbReference>
<dbReference type="Gene3D" id="2.170.270.10">
    <property type="entry name" value="SET domain"/>
    <property type="match status" value="1"/>
</dbReference>
<evidence type="ECO:0000313" key="10">
    <source>
        <dbReference type="EMBL" id="CAG9281674.1"/>
    </source>
</evidence>
<dbReference type="SUPFAM" id="SSF82199">
    <property type="entry name" value="SET domain"/>
    <property type="match status" value="1"/>
</dbReference>
<dbReference type="Proteomes" id="UP000836788">
    <property type="component" value="Chromosome 15"/>
</dbReference>
<feature type="non-terminal residue" evidence="10">
    <location>
        <position position="1"/>
    </location>
</feature>
<evidence type="ECO:0000256" key="3">
    <source>
        <dbReference type="ARBA" id="ARBA00022454"/>
    </source>
</evidence>
<proteinExistence type="predicted"/>
<keyword evidence="3" id="KW-0158">Chromosome</keyword>
<dbReference type="InterPro" id="IPR001214">
    <property type="entry name" value="SET_dom"/>
</dbReference>